<evidence type="ECO:0000313" key="4">
    <source>
        <dbReference type="EMBL" id="PNF36627.1"/>
    </source>
</evidence>
<feature type="compositionally biased region" description="Polar residues" evidence="2">
    <location>
        <begin position="533"/>
        <end position="563"/>
    </location>
</feature>
<feature type="region of interest" description="Disordered" evidence="2">
    <location>
        <begin position="506"/>
        <end position="563"/>
    </location>
</feature>
<reference evidence="4 5" key="1">
    <citation type="submission" date="2017-12" db="EMBL/GenBank/DDBJ databases">
        <title>Hemimetabolous genomes reveal molecular basis of termite eusociality.</title>
        <authorList>
            <person name="Harrison M.C."/>
            <person name="Jongepier E."/>
            <person name="Robertson H.M."/>
            <person name="Arning N."/>
            <person name="Bitard-Feildel T."/>
            <person name="Chao H."/>
            <person name="Childers C.P."/>
            <person name="Dinh H."/>
            <person name="Doddapaneni H."/>
            <person name="Dugan S."/>
            <person name="Gowin J."/>
            <person name="Greiner C."/>
            <person name="Han Y."/>
            <person name="Hu H."/>
            <person name="Hughes D.S.T."/>
            <person name="Huylmans A.-K."/>
            <person name="Kemena C."/>
            <person name="Kremer L.P.M."/>
            <person name="Lee S.L."/>
            <person name="Lopez-Ezquerra A."/>
            <person name="Mallet L."/>
            <person name="Monroy-Kuhn J.M."/>
            <person name="Moser A."/>
            <person name="Murali S.C."/>
            <person name="Muzny D.M."/>
            <person name="Otani S."/>
            <person name="Piulachs M.-D."/>
            <person name="Poelchau M."/>
            <person name="Qu J."/>
            <person name="Schaub F."/>
            <person name="Wada-Katsumata A."/>
            <person name="Worley K.C."/>
            <person name="Xie Q."/>
            <person name="Ylla G."/>
            <person name="Poulsen M."/>
            <person name="Gibbs R.A."/>
            <person name="Schal C."/>
            <person name="Richards S."/>
            <person name="Belles X."/>
            <person name="Korb J."/>
            <person name="Bornberg-Bauer E."/>
        </authorList>
    </citation>
    <scope>NUCLEOTIDE SEQUENCE [LARGE SCALE GENOMIC DNA]</scope>
    <source>
        <tissue evidence="4">Whole body</tissue>
    </source>
</reference>
<dbReference type="InterPro" id="IPR038879">
    <property type="entry name" value="GOPC"/>
</dbReference>
<evidence type="ECO:0000256" key="2">
    <source>
        <dbReference type="SAM" id="MobiDB-lite"/>
    </source>
</evidence>
<feature type="region of interest" description="Disordered" evidence="2">
    <location>
        <begin position="613"/>
        <end position="632"/>
    </location>
</feature>
<dbReference type="GO" id="GO:2000009">
    <property type="term" value="P:negative regulation of protein localization to cell surface"/>
    <property type="evidence" value="ECO:0007669"/>
    <property type="project" value="TreeGrafter"/>
</dbReference>
<dbReference type="InParanoid" id="A0A2J7R714"/>
<feature type="compositionally biased region" description="Polar residues" evidence="2">
    <location>
        <begin position="654"/>
        <end position="663"/>
    </location>
</feature>
<dbReference type="OrthoDB" id="10063653at2759"/>
<dbReference type="InterPro" id="IPR036034">
    <property type="entry name" value="PDZ_sf"/>
</dbReference>
<dbReference type="SMART" id="SM00228">
    <property type="entry name" value="PDZ"/>
    <property type="match status" value="1"/>
</dbReference>
<dbReference type="Pfam" id="PF00595">
    <property type="entry name" value="PDZ"/>
    <property type="match status" value="1"/>
</dbReference>
<dbReference type="Gene3D" id="2.30.42.10">
    <property type="match status" value="1"/>
</dbReference>
<feature type="region of interest" description="Disordered" evidence="2">
    <location>
        <begin position="413"/>
        <end position="471"/>
    </location>
</feature>
<keyword evidence="1" id="KW-0175">Coiled coil</keyword>
<accession>A0A2J7R714</accession>
<evidence type="ECO:0000259" key="3">
    <source>
        <dbReference type="PROSITE" id="PS50106"/>
    </source>
</evidence>
<sequence length="807" mass="87702">MKCSRAGRACARHQLGQLSANMAATAISFRWLDILEKEFDEAFVDLDILIGDLDSGEADMVYTAHQKMATLSSCFAQLTHKAQTVFQNSAKVEAELVYLRAELIDAKAQRSVLDQELHTLLLQLHACQLQHLPGVHTEPDAERIRRRLEEELQQSPTHQHRLKEDGMQMSLLELASLHSELSQLRSENTALRNTLLALQSEVYGAKLTAKYLDKELAGRIQQLQLLGREMRGEIRDKLWRQLESEILLHRHKAVIRACRSKGNGTGGDNTIRASEPPLNDNRSQQGIDEPRFVTVQRETGEGLGISITGGREHGVPILISELEPEGAAAKCGALYVGDAILSANGKDLKQASHQEAVDILQSQLGDMCLEVQYIAAEDSDEENSLGEDMYGFRYRFFDDEVLDGNTMVNLHPLQNGYSNSQQNGNNRALLSTPTAPRTPESPNRIASDCSSPSSPTSTTATNKPADCHSSSLGAASVQHSTNCTNPLSCHSDVNCSNINTDLSPYSPMQISTDGSHMGRSSNSEESLGKSPVKESSSYCETDQKSISVPSTPNNNSTGNRDLAFNGNNFESDINAHIGISTLQQVFGKSNSASSISLEHRSLEVVDDVKFKQDSGETVGTSDKSPVKSSEGAVALKTMNNGSEVMKGQKGKSSDFASKSPTKSLKQEYKNRELVMSELVSVDSSSAAGDGSSQPSPNCHKVGRKGVNTTSNYVLKLSDKGRRSGKAHRMVQNVNEGSSTSSSFDEEQMVAHRKVSSSKLRDGSLRNVAEASVLAVGNSPTHSSTEHRKIADRVVVDSFGDPDFGTPV</sequence>
<dbReference type="Proteomes" id="UP000235965">
    <property type="component" value="Unassembled WGS sequence"/>
</dbReference>
<dbReference type="GO" id="GO:0030140">
    <property type="term" value="C:trans-Golgi network transport vesicle"/>
    <property type="evidence" value="ECO:0007669"/>
    <property type="project" value="TreeGrafter"/>
</dbReference>
<dbReference type="PROSITE" id="PS50106">
    <property type="entry name" value="PDZ"/>
    <property type="match status" value="1"/>
</dbReference>
<feature type="domain" description="PDZ" evidence="3">
    <location>
        <begin position="292"/>
        <end position="375"/>
    </location>
</feature>
<dbReference type="GO" id="GO:0016020">
    <property type="term" value="C:membrane"/>
    <property type="evidence" value="ECO:0007669"/>
    <property type="project" value="TreeGrafter"/>
</dbReference>
<gene>
    <name evidence="4" type="ORF">B7P43_G13360</name>
</gene>
<dbReference type="PANTHER" id="PTHR16528">
    <property type="entry name" value="GOLGI-ASSOCIATED PDZ AND COILED-COIL MOTIF-CONTAINING"/>
    <property type="match status" value="1"/>
</dbReference>
<name>A0A2J7R714_9NEOP</name>
<evidence type="ECO:0000256" key="1">
    <source>
        <dbReference type="SAM" id="Coils"/>
    </source>
</evidence>
<feature type="compositionally biased region" description="Polar residues" evidence="2">
    <location>
        <begin position="615"/>
        <end position="627"/>
    </location>
</feature>
<dbReference type="InterPro" id="IPR001478">
    <property type="entry name" value="PDZ"/>
</dbReference>
<feature type="region of interest" description="Disordered" evidence="2">
    <location>
        <begin position="259"/>
        <end position="285"/>
    </location>
</feature>
<keyword evidence="5" id="KW-1185">Reference proteome</keyword>
<dbReference type="STRING" id="105785.A0A2J7R714"/>
<feature type="coiled-coil region" evidence="1">
    <location>
        <begin position="174"/>
        <end position="201"/>
    </location>
</feature>
<protein>
    <submittedName>
        <fullName evidence="4">Golgi-associated PDZ and coiled-coil motif-containing protein</fullName>
    </submittedName>
</protein>
<organism evidence="4 5">
    <name type="scientific">Cryptotermes secundus</name>
    <dbReference type="NCBI Taxonomy" id="105785"/>
    <lineage>
        <taxon>Eukaryota</taxon>
        <taxon>Metazoa</taxon>
        <taxon>Ecdysozoa</taxon>
        <taxon>Arthropoda</taxon>
        <taxon>Hexapoda</taxon>
        <taxon>Insecta</taxon>
        <taxon>Pterygota</taxon>
        <taxon>Neoptera</taxon>
        <taxon>Polyneoptera</taxon>
        <taxon>Dictyoptera</taxon>
        <taxon>Blattodea</taxon>
        <taxon>Blattoidea</taxon>
        <taxon>Termitoidae</taxon>
        <taxon>Kalotermitidae</taxon>
        <taxon>Cryptotermitinae</taxon>
        <taxon>Cryptotermes</taxon>
    </lineage>
</organism>
<feature type="region of interest" description="Disordered" evidence="2">
    <location>
        <begin position="638"/>
        <end position="669"/>
    </location>
</feature>
<dbReference type="AlphaFoldDB" id="A0A2J7R714"/>
<feature type="compositionally biased region" description="Low complexity" evidence="2">
    <location>
        <begin position="681"/>
        <end position="692"/>
    </location>
</feature>
<dbReference type="GO" id="GO:0005794">
    <property type="term" value="C:Golgi apparatus"/>
    <property type="evidence" value="ECO:0007669"/>
    <property type="project" value="InterPro"/>
</dbReference>
<evidence type="ECO:0000313" key="5">
    <source>
        <dbReference type="Proteomes" id="UP000235965"/>
    </source>
</evidence>
<feature type="compositionally biased region" description="Polar residues" evidence="2">
    <location>
        <begin position="506"/>
        <end position="525"/>
    </location>
</feature>
<feature type="compositionally biased region" description="Low complexity" evidence="2">
    <location>
        <begin position="414"/>
        <end position="426"/>
    </location>
</feature>
<proteinExistence type="predicted"/>
<feature type="region of interest" description="Disordered" evidence="2">
    <location>
        <begin position="681"/>
        <end position="706"/>
    </location>
</feature>
<dbReference type="GO" id="GO:0044325">
    <property type="term" value="F:transmembrane transporter binding"/>
    <property type="evidence" value="ECO:0007669"/>
    <property type="project" value="TreeGrafter"/>
</dbReference>
<dbReference type="SUPFAM" id="SSF50156">
    <property type="entry name" value="PDZ domain-like"/>
    <property type="match status" value="1"/>
</dbReference>
<dbReference type="EMBL" id="NEVH01006738">
    <property type="protein sequence ID" value="PNF36627.1"/>
    <property type="molecule type" value="Genomic_DNA"/>
</dbReference>
<comment type="caution">
    <text evidence="4">The sequence shown here is derived from an EMBL/GenBank/DDBJ whole genome shotgun (WGS) entry which is preliminary data.</text>
</comment>
<dbReference type="PANTHER" id="PTHR16528:SF2">
    <property type="entry name" value="GOLGI-ASSOCIATED PDZ AND COILED-COIL MOTIF-CONTAINING PROTEIN"/>
    <property type="match status" value="1"/>
</dbReference>
<feature type="compositionally biased region" description="Low complexity" evidence="2">
    <location>
        <begin position="450"/>
        <end position="459"/>
    </location>
</feature>